<reference evidence="2 3" key="1">
    <citation type="submission" date="2023-08" db="EMBL/GenBank/DDBJ databases">
        <title>Black Yeasts Isolated from many extreme environments.</title>
        <authorList>
            <person name="Coleine C."/>
            <person name="Stajich J.E."/>
            <person name="Selbmann L."/>
        </authorList>
    </citation>
    <scope>NUCLEOTIDE SEQUENCE [LARGE SCALE GENOMIC DNA]</scope>
    <source>
        <strain evidence="2 3">CCFEE 5885</strain>
    </source>
</reference>
<dbReference type="Proteomes" id="UP001345013">
    <property type="component" value="Unassembled WGS sequence"/>
</dbReference>
<protein>
    <submittedName>
        <fullName evidence="2">Uncharacterized protein</fullName>
    </submittedName>
</protein>
<evidence type="ECO:0000313" key="3">
    <source>
        <dbReference type="Proteomes" id="UP001345013"/>
    </source>
</evidence>
<accession>A0ABR0K9X9</accession>
<gene>
    <name evidence="2" type="ORF">LTR24_005621</name>
</gene>
<sequence length="87" mass="9367">MAETGYSNTGNAQRKFKEALKKDGYQYAGGQVTPLSSTEVAKATPTSSKRKKNKEPVAAAAKGDETPSKRQKTKSDKDDNSDDGEQI</sequence>
<feature type="compositionally biased region" description="Basic and acidic residues" evidence="1">
    <location>
        <begin position="62"/>
        <end position="78"/>
    </location>
</feature>
<dbReference type="EMBL" id="JAVRRG010000066">
    <property type="protein sequence ID" value="KAK5091973.1"/>
    <property type="molecule type" value="Genomic_DNA"/>
</dbReference>
<feature type="region of interest" description="Disordered" evidence="1">
    <location>
        <begin position="27"/>
        <end position="87"/>
    </location>
</feature>
<evidence type="ECO:0000313" key="2">
    <source>
        <dbReference type="EMBL" id="KAK5091973.1"/>
    </source>
</evidence>
<evidence type="ECO:0000256" key="1">
    <source>
        <dbReference type="SAM" id="MobiDB-lite"/>
    </source>
</evidence>
<proteinExistence type="predicted"/>
<keyword evidence="3" id="KW-1185">Reference proteome</keyword>
<name>A0ABR0K9X9_9EURO</name>
<organism evidence="2 3">
    <name type="scientific">Lithohypha guttulata</name>
    <dbReference type="NCBI Taxonomy" id="1690604"/>
    <lineage>
        <taxon>Eukaryota</taxon>
        <taxon>Fungi</taxon>
        <taxon>Dikarya</taxon>
        <taxon>Ascomycota</taxon>
        <taxon>Pezizomycotina</taxon>
        <taxon>Eurotiomycetes</taxon>
        <taxon>Chaetothyriomycetidae</taxon>
        <taxon>Chaetothyriales</taxon>
        <taxon>Trichomeriaceae</taxon>
        <taxon>Lithohypha</taxon>
    </lineage>
</organism>
<comment type="caution">
    <text evidence="2">The sequence shown here is derived from an EMBL/GenBank/DDBJ whole genome shotgun (WGS) entry which is preliminary data.</text>
</comment>
<feature type="compositionally biased region" description="Polar residues" evidence="1">
    <location>
        <begin position="33"/>
        <end position="47"/>
    </location>
</feature>